<evidence type="ECO:0000313" key="7">
    <source>
        <dbReference type="EMBL" id="PHJ37687.1"/>
    </source>
</evidence>
<feature type="transmembrane region" description="Helical" evidence="6">
    <location>
        <begin position="152"/>
        <end position="173"/>
    </location>
</feature>
<dbReference type="EMBL" id="AWQQ01000087">
    <property type="protein sequence ID" value="PHJ37687.1"/>
    <property type="molecule type" value="Genomic_DNA"/>
</dbReference>
<evidence type="ECO:0000256" key="4">
    <source>
        <dbReference type="ARBA" id="ARBA00022989"/>
    </source>
</evidence>
<dbReference type="AlphaFoldDB" id="A0A2C6M635"/>
<feature type="transmembrane region" description="Helical" evidence="6">
    <location>
        <begin position="92"/>
        <end position="112"/>
    </location>
</feature>
<keyword evidence="4 6" id="KW-1133">Transmembrane helix</keyword>
<dbReference type="PANTHER" id="PTHR38601:SF1">
    <property type="entry name" value="HYDROGENASE-4 COMPONENT E"/>
    <property type="match status" value="1"/>
</dbReference>
<keyword evidence="3 6" id="KW-0812">Transmembrane</keyword>
<feature type="transmembrane region" description="Helical" evidence="6">
    <location>
        <begin position="124"/>
        <end position="143"/>
    </location>
</feature>
<dbReference type="Pfam" id="PF00420">
    <property type="entry name" value="Oxidored_q2"/>
    <property type="match status" value="1"/>
</dbReference>
<comment type="caution">
    <text evidence="7">The sequence shown here is derived from an EMBL/GenBank/DDBJ whole genome shotgun (WGS) entry which is preliminary data.</text>
</comment>
<evidence type="ECO:0000256" key="3">
    <source>
        <dbReference type="ARBA" id="ARBA00022692"/>
    </source>
</evidence>
<feature type="transmembrane region" description="Helical" evidence="6">
    <location>
        <begin position="179"/>
        <end position="200"/>
    </location>
</feature>
<proteinExistence type="predicted"/>
<dbReference type="Proteomes" id="UP000222564">
    <property type="component" value="Unassembled WGS sequence"/>
</dbReference>
<feature type="transmembrane region" description="Helical" evidence="6">
    <location>
        <begin position="57"/>
        <end position="80"/>
    </location>
</feature>
<dbReference type="InterPro" id="IPR038730">
    <property type="entry name" value="HyfE-like"/>
</dbReference>
<feature type="transmembrane region" description="Helical" evidence="6">
    <location>
        <begin position="31"/>
        <end position="51"/>
    </location>
</feature>
<feature type="transmembrane region" description="Helical" evidence="6">
    <location>
        <begin position="6"/>
        <end position="22"/>
    </location>
</feature>
<dbReference type="OrthoDB" id="5298295at2"/>
<dbReference type="InterPro" id="IPR039428">
    <property type="entry name" value="NUOK/Mnh_C1-like"/>
</dbReference>
<accession>A0A2C6M635</accession>
<dbReference type="GO" id="GO:0005886">
    <property type="term" value="C:plasma membrane"/>
    <property type="evidence" value="ECO:0007669"/>
    <property type="project" value="UniProtKB-SubCell"/>
</dbReference>
<evidence type="ECO:0000256" key="6">
    <source>
        <dbReference type="SAM" id="Phobius"/>
    </source>
</evidence>
<gene>
    <name evidence="7" type="primary">hyfE</name>
    <name evidence="7" type="ORF">P378_14515</name>
</gene>
<evidence type="ECO:0000256" key="2">
    <source>
        <dbReference type="ARBA" id="ARBA00022475"/>
    </source>
</evidence>
<evidence type="ECO:0000256" key="5">
    <source>
        <dbReference type="ARBA" id="ARBA00023136"/>
    </source>
</evidence>
<keyword evidence="8" id="KW-1185">Reference proteome</keyword>
<evidence type="ECO:0000256" key="1">
    <source>
        <dbReference type="ARBA" id="ARBA00004651"/>
    </source>
</evidence>
<dbReference type="RefSeq" id="WP_099083542.1">
    <property type="nucleotide sequence ID" value="NZ_AWQQ01000087.1"/>
</dbReference>
<protein>
    <submittedName>
        <fullName evidence="7">Hydrogenase-4 subunit E</fullName>
    </submittedName>
</protein>
<dbReference type="Gene3D" id="1.10.287.3510">
    <property type="match status" value="1"/>
</dbReference>
<keyword evidence="5 6" id="KW-0472">Membrane</keyword>
<organism evidence="7 8">
    <name type="scientific">Desulforamulus profundi</name>
    <dbReference type="NCBI Taxonomy" id="1383067"/>
    <lineage>
        <taxon>Bacteria</taxon>
        <taxon>Bacillati</taxon>
        <taxon>Bacillota</taxon>
        <taxon>Clostridia</taxon>
        <taxon>Eubacteriales</taxon>
        <taxon>Peptococcaceae</taxon>
        <taxon>Desulforamulus</taxon>
    </lineage>
</organism>
<sequence length="216" mass="23660">MTAAATVNSLAVLLILTSLLVVESRRLKVSAYFYSLQSLVLISIFLSIAVINEAEQLYLWCITTLITKAFLVPFILLRVIKTTGVVEEEPPLVGTTWSVILAALMVGLAFILVQPFHMLAILKYKTAMAVSLAHFLLGLHCMITRRNALKQLLGFCLMENGSHLTLAIMAYNVPELAEIGILTDAVFAVLIMSLIAVKLYKAFGTMDAGQLKMLKG</sequence>
<comment type="subcellular location">
    <subcellularLocation>
        <location evidence="1">Cell membrane</location>
        <topology evidence="1">Multi-pass membrane protein</topology>
    </subcellularLocation>
</comment>
<evidence type="ECO:0000313" key="8">
    <source>
        <dbReference type="Proteomes" id="UP000222564"/>
    </source>
</evidence>
<keyword evidence="2" id="KW-1003">Cell membrane</keyword>
<dbReference type="NCBIfam" id="NF008556">
    <property type="entry name" value="PRK11492.1"/>
    <property type="match status" value="1"/>
</dbReference>
<dbReference type="PANTHER" id="PTHR38601">
    <property type="entry name" value="HYDROGENASE-4 COMPONENT E"/>
    <property type="match status" value="1"/>
</dbReference>
<reference evidence="7 8" key="1">
    <citation type="submission" date="2013-09" db="EMBL/GenBank/DDBJ databases">
        <title>Biodegradation of hydrocarbons in the deep terrestrial subsurface : characterization of a microbial consortium composed of two Desulfotomaculum species originating from a deep geological formation.</title>
        <authorList>
            <person name="Aullo T."/>
            <person name="Berlendis S."/>
            <person name="Lascourreges J.-F."/>
            <person name="Dessort D."/>
            <person name="Saint-Laurent S."/>
            <person name="Schraauwers B."/>
            <person name="Mas J."/>
            <person name="Magot M."/>
            <person name="Ranchou-Peyruse A."/>
        </authorList>
    </citation>
    <scope>NUCLEOTIDE SEQUENCE [LARGE SCALE GENOMIC DNA]</scope>
    <source>
        <strain evidence="7 8">Bs107</strain>
    </source>
</reference>
<name>A0A2C6M635_9FIRM</name>